<keyword evidence="2" id="KW-1185">Reference proteome</keyword>
<reference evidence="2" key="1">
    <citation type="journal article" date="2019" name="Int. J. Syst. Evol. Microbiol.">
        <title>The Global Catalogue of Microorganisms (GCM) 10K type strain sequencing project: providing services to taxonomists for standard genome sequencing and annotation.</title>
        <authorList>
            <consortium name="The Broad Institute Genomics Platform"/>
            <consortium name="The Broad Institute Genome Sequencing Center for Infectious Disease"/>
            <person name="Wu L."/>
            <person name="Ma J."/>
        </authorList>
    </citation>
    <scope>NUCLEOTIDE SEQUENCE [LARGE SCALE GENOMIC DNA]</scope>
    <source>
        <strain evidence="2">PCU 280</strain>
    </source>
</reference>
<evidence type="ECO:0000313" key="2">
    <source>
        <dbReference type="Proteomes" id="UP001596233"/>
    </source>
</evidence>
<gene>
    <name evidence="1" type="ORF">ACFP56_19465</name>
</gene>
<protein>
    <submittedName>
        <fullName evidence="1">Dehydrogenase</fullName>
    </submittedName>
</protein>
<sequence>MKHQGVNHQPELPTARSIRRTCNSELYRTIKRMKIWIPEHKVKAAEKLYFQKVAANLLWIHEHRSNRKKQVEWWEANVCDELAEILGVDRRRFAEAFKQAYGC</sequence>
<name>A0ABW1V8M9_9BACL</name>
<accession>A0ABW1V8M9</accession>
<comment type="caution">
    <text evidence="1">The sequence shown here is derived from an EMBL/GenBank/DDBJ whole genome shotgun (WGS) entry which is preliminary data.</text>
</comment>
<dbReference type="Proteomes" id="UP001596233">
    <property type="component" value="Unassembled WGS sequence"/>
</dbReference>
<organism evidence="1 2">
    <name type="scientific">Paenibacillus septentrionalis</name>
    <dbReference type="NCBI Taxonomy" id="429342"/>
    <lineage>
        <taxon>Bacteria</taxon>
        <taxon>Bacillati</taxon>
        <taxon>Bacillota</taxon>
        <taxon>Bacilli</taxon>
        <taxon>Bacillales</taxon>
        <taxon>Paenibacillaceae</taxon>
        <taxon>Paenibacillus</taxon>
    </lineage>
</organism>
<proteinExistence type="predicted"/>
<dbReference type="EMBL" id="JBHSTE010000007">
    <property type="protein sequence ID" value="MFC6334813.1"/>
    <property type="molecule type" value="Genomic_DNA"/>
</dbReference>
<evidence type="ECO:0000313" key="1">
    <source>
        <dbReference type="EMBL" id="MFC6334813.1"/>
    </source>
</evidence>
<dbReference type="RefSeq" id="WP_379237710.1">
    <property type="nucleotide sequence ID" value="NZ_JBHSTE010000007.1"/>
</dbReference>